<dbReference type="PROSITE" id="PS50943">
    <property type="entry name" value="HTH_CROC1"/>
    <property type="match status" value="1"/>
</dbReference>
<dbReference type="Gene3D" id="1.10.260.40">
    <property type="entry name" value="lambda repressor-like DNA-binding domains"/>
    <property type="match status" value="1"/>
</dbReference>
<dbReference type="SUPFAM" id="SSF47413">
    <property type="entry name" value="lambda repressor-like DNA-binding domains"/>
    <property type="match status" value="1"/>
</dbReference>
<dbReference type="EMBL" id="SCWD01000006">
    <property type="protein sequence ID" value="TDL95508.1"/>
    <property type="molecule type" value="Genomic_DNA"/>
</dbReference>
<evidence type="ECO:0000313" key="3">
    <source>
        <dbReference type="Proteomes" id="UP000295280"/>
    </source>
</evidence>
<proteinExistence type="predicted"/>
<dbReference type="SMART" id="SM00530">
    <property type="entry name" value="HTH_XRE"/>
    <property type="match status" value="1"/>
</dbReference>
<dbReference type="InterPro" id="IPR010982">
    <property type="entry name" value="Lambda_DNA-bd_dom_sf"/>
</dbReference>
<accession>A0A9Q8CKP4</accession>
<name>A0A9Q8CKP4_9STAP</name>
<dbReference type="InterPro" id="IPR001387">
    <property type="entry name" value="Cro/C1-type_HTH"/>
</dbReference>
<keyword evidence="3" id="KW-1185">Reference proteome</keyword>
<organism evidence="2 3">
    <name type="scientific">Macrococcus carouselicus</name>
    <dbReference type="NCBI Taxonomy" id="69969"/>
    <lineage>
        <taxon>Bacteria</taxon>
        <taxon>Bacillati</taxon>
        <taxon>Bacillota</taxon>
        <taxon>Bacilli</taxon>
        <taxon>Bacillales</taxon>
        <taxon>Staphylococcaceae</taxon>
        <taxon>Macrococcus</taxon>
    </lineage>
</organism>
<evidence type="ECO:0000313" key="2">
    <source>
        <dbReference type="EMBL" id="TDL95508.1"/>
    </source>
</evidence>
<feature type="domain" description="HTH cro/C1-type" evidence="1">
    <location>
        <begin position="23"/>
        <end position="78"/>
    </location>
</feature>
<dbReference type="Proteomes" id="UP000295280">
    <property type="component" value="Unassembled WGS sequence"/>
</dbReference>
<sequence>MSNQFNRHIKRREIMILALSKQMKKNRLDHQYTVRDLSNKTGISFAYINQLENNKRGSVTLDTFFRLSEAFDMMPSQLLKNIEDDIRLLDENFFSNCSSNEKDQP</sequence>
<protein>
    <submittedName>
        <fullName evidence="2">XRE family transcriptional regulator</fullName>
    </submittedName>
</protein>
<dbReference type="GO" id="GO:0003677">
    <property type="term" value="F:DNA binding"/>
    <property type="evidence" value="ECO:0007669"/>
    <property type="project" value="InterPro"/>
</dbReference>
<gene>
    <name evidence="2" type="ORF">ERX40_10015</name>
</gene>
<reference evidence="2 3" key="1">
    <citation type="submission" date="2019-01" db="EMBL/GenBank/DDBJ databases">
        <title>Draft genome sequences of the type strains of six Macrococcus species.</title>
        <authorList>
            <person name="Mazhar S."/>
            <person name="Altermann E."/>
            <person name="Hill C."/>
            <person name="Mcauliffe O."/>
        </authorList>
    </citation>
    <scope>NUCLEOTIDE SEQUENCE [LARGE SCALE GENOMIC DNA]</scope>
    <source>
        <strain evidence="2 3">ATCC 51828</strain>
    </source>
</reference>
<dbReference type="AlphaFoldDB" id="A0A9Q8CKP4"/>
<evidence type="ECO:0000259" key="1">
    <source>
        <dbReference type="PROSITE" id="PS50943"/>
    </source>
</evidence>
<comment type="caution">
    <text evidence="2">The sequence shown here is derived from an EMBL/GenBank/DDBJ whole genome shotgun (WGS) entry which is preliminary data.</text>
</comment>
<dbReference type="CDD" id="cd00093">
    <property type="entry name" value="HTH_XRE"/>
    <property type="match status" value="1"/>
</dbReference>
<dbReference type="Pfam" id="PF01381">
    <property type="entry name" value="HTH_3"/>
    <property type="match status" value="1"/>
</dbReference>
<dbReference type="OrthoDB" id="9812960at2"/>